<name>A0A7X0J5H6_9SPHI</name>
<evidence type="ECO:0000313" key="2">
    <source>
        <dbReference type="EMBL" id="MBB6501225.1"/>
    </source>
</evidence>
<accession>A0A7X0J5H6</accession>
<organism evidence="2 3">
    <name type="scientific">Pedobacter cryoconitis</name>
    <dbReference type="NCBI Taxonomy" id="188932"/>
    <lineage>
        <taxon>Bacteria</taxon>
        <taxon>Pseudomonadati</taxon>
        <taxon>Bacteroidota</taxon>
        <taxon>Sphingobacteriia</taxon>
        <taxon>Sphingobacteriales</taxon>
        <taxon>Sphingobacteriaceae</taxon>
        <taxon>Pedobacter</taxon>
    </lineage>
</organism>
<protein>
    <recommendedName>
        <fullName evidence="1">Cthe-2314-like HEPN domain-containing protein</fullName>
    </recommendedName>
</protein>
<dbReference type="AlphaFoldDB" id="A0A7X0J5H6"/>
<dbReference type="InterPro" id="IPR041394">
    <property type="entry name" value="HEPN_Cthe2314"/>
</dbReference>
<evidence type="ECO:0000259" key="1">
    <source>
        <dbReference type="Pfam" id="PF18730"/>
    </source>
</evidence>
<gene>
    <name evidence="2" type="ORF">HDF25_003388</name>
</gene>
<feature type="domain" description="Cthe-2314-like HEPN" evidence="1">
    <location>
        <begin position="104"/>
        <end position="212"/>
    </location>
</feature>
<dbReference type="RefSeq" id="WP_184626744.1">
    <property type="nucleotide sequence ID" value="NZ_JACHCC010000008.1"/>
</dbReference>
<comment type="caution">
    <text evidence="2">The sequence shown here is derived from an EMBL/GenBank/DDBJ whole genome shotgun (WGS) entry which is preliminary data.</text>
</comment>
<dbReference type="Proteomes" id="UP000521017">
    <property type="component" value="Unassembled WGS sequence"/>
</dbReference>
<evidence type="ECO:0000313" key="3">
    <source>
        <dbReference type="Proteomes" id="UP000521017"/>
    </source>
</evidence>
<proteinExistence type="predicted"/>
<reference evidence="2 3" key="1">
    <citation type="submission" date="2020-08" db="EMBL/GenBank/DDBJ databases">
        <title>Genomic Encyclopedia of Type Strains, Phase IV (KMG-V): Genome sequencing to study the core and pangenomes of soil and plant-associated prokaryotes.</title>
        <authorList>
            <person name="Whitman W."/>
        </authorList>
    </citation>
    <scope>NUCLEOTIDE SEQUENCE [LARGE SCALE GENOMIC DNA]</scope>
    <source>
        <strain evidence="2 3">M2T3</strain>
    </source>
</reference>
<dbReference type="Pfam" id="PF18730">
    <property type="entry name" value="HEPN_Cthe2314"/>
    <property type="match status" value="1"/>
</dbReference>
<dbReference type="EMBL" id="JACHCC010000008">
    <property type="protein sequence ID" value="MBB6501225.1"/>
    <property type="molecule type" value="Genomic_DNA"/>
</dbReference>
<sequence>MDIQSYLDHTDQLFEVYKKLKLVSIDDYYEETSSRWNDKNFISYFTDVTRSKNTLNSFDTSDFKMYDDFVMLSGDIKFCAGMLHYLFPYTTKEPKDFTSSIIDRRYIMHVSFGYQSIYQFWDRIGDFLWIYFFTGIEAKKVYTGGVLKNLPEIYKNCEPYLQLKKSYESFNYTFRMRHDIVHNCSMGTELFWERNKYYTNEKKLNKLLSKVQGYRDKITKSLPQCIEALFCALELIQQLPNKTIEINT</sequence>